<accession>A0ABV5TDE3</accession>
<name>A0ABV5TDE3_9ACTN</name>
<evidence type="ECO:0000259" key="7">
    <source>
        <dbReference type="Pfam" id="PF22666"/>
    </source>
</evidence>
<dbReference type="Gene3D" id="2.60.120.260">
    <property type="entry name" value="Galactose-binding domain-like"/>
    <property type="match status" value="1"/>
</dbReference>
<dbReference type="Pfam" id="PF00703">
    <property type="entry name" value="Glyco_hydro_2"/>
    <property type="match status" value="1"/>
</dbReference>
<keyword evidence="5" id="KW-0326">Glycosidase</keyword>
<dbReference type="InterPro" id="IPR050887">
    <property type="entry name" value="Beta-mannosidase_GH2"/>
</dbReference>
<organism evidence="8 9">
    <name type="scientific">Streptosporangium vulgare</name>
    <dbReference type="NCBI Taxonomy" id="46190"/>
    <lineage>
        <taxon>Bacteria</taxon>
        <taxon>Bacillati</taxon>
        <taxon>Actinomycetota</taxon>
        <taxon>Actinomycetes</taxon>
        <taxon>Streptosporangiales</taxon>
        <taxon>Streptosporangiaceae</taxon>
        <taxon>Streptosporangium</taxon>
    </lineage>
</organism>
<dbReference type="InterPro" id="IPR017853">
    <property type="entry name" value="GH"/>
</dbReference>
<evidence type="ECO:0000256" key="1">
    <source>
        <dbReference type="ARBA" id="ARBA00000829"/>
    </source>
</evidence>
<dbReference type="SUPFAM" id="SSF51445">
    <property type="entry name" value="(Trans)glycosidases"/>
    <property type="match status" value="1"/>
</dbReference>
<dbReference type="InterPro" id="IPR008979">
    <property type="entry name" value="Galactose-bd-like_sf"/>
</dbReference>
<reference evidence="8 9" key="1">
    <citation type="submission" date="2024-09" db="EMBL/GenBank/DDBJ databases">
        <authorList>
            <person name="Sun Q."/>
            <person name="Mori K."/>
        </authorList>
    </citation>
    <scope>NUCLEOTIDE SEQUENCE [LARGE SCALE GENOMIC DNA]</scope>
    <source>
        <strain evidence="8 9">JCM 3028</strain>
    </source>
</reference>
<comment type="caution">
    <text evidence="8">The sequence shown here is derived from an EMBL/GenBank/DDBJ whole genome shotgun (WGS) entry which is preliminary data.</text>
</comment>
<evidence type="ECO:0000256" key="4">
    <source>
        <dbReference type="ARBA" id="ARBA00022801"/>
    </source>
</evidence>
<dbReference type="InterPro" id="IPR006102">
    <property type="entry name" value="Ig-like_GH2"/>
</dbReference>
<dbReference type="Pfam" id="PF22666">
    <property type="entry name" value="Glyco_hydro_2_N2"/>
    <property type="match status" value="1"/>
</dbReference>
<keyword evidence="4 8" id="KW-0378">Hydrolase</keyword>
<dbReference type="PANTHER" id="PTHR43730">
    <property type="entry name" value="BETA-MANNOSIDASE"/>
    <property type="match status" value="1"/>
</dbReference>
<evidence type="ECO:0000313" key="8">
    <source>
        <dbReference type="EMBL" id="MFB9677137.1"/>
    </source>
</evidence>
<keyword evidence="9" id="KW-1185">Reference proteome</keyword>
<evidence type="ECO:0000256" key="5">
    <source>
        <dbReference type="ARBA" id="ARBA00023295"/>
    </source>
</evidence>
<dbReference type="Gene3D" id="3.20.20.80">
    <property type="entry name" value="Glycosidases"/>
    <property type="match status" value="1"/>
</dbReference>
<evidence type="ECO:0000256" key="2">
    <source>
        <dbReference type="ARBA" id="ARBA00007401"/>
    </source>
</evidence>
<dbReference type="InterPro" id="IPR054593">
    <property type="entry name" value="Beta-mannosidase-like_N2"/>
</dbReference>
<feature type="domain" description="Glycoside hydrolase family 2 immunoglobulin-like beta-sandwich" evidence="6">
    <location>
        <begin position="194"/>
        <end position="285"/>
    </location>
</feature>
<comment type="catalytic activity">
    <reaction evidence="1">
        <text>Hydrolysis of terminal, non-reducing beta-D-mannose residues in beta-D-mannosides.</text>
        <dbReference type="EC" id="3.2.1.25"/>
    </reaction>
</comment>
<evidence type="ECO:0000313" key="9">
    <source>
        <dbReference type="Proteomes" id="UP001589610"/>
    </source>
</evidence>
<dbReference type="InterPro" id="IPR013783">
    <property type="entry name" value="Ig-like_fold"/>
</dbReference>
<evidence type="ECO:0000259" key="6">
    <source>
        <dbReference type="Pfam" id="PF00703"/>
    </source>
</evidence>
<sequence length="792" mass="87488">MRALHDGWTLRQVGGGVSRVPATVPGCVHTDLLAAGLIEDPYLDDNESRLTWIGRSGWEYETGFTWEADGHDRTDLVCEGLDTVATVELNGVEVATTANQHRSYRFPVRELLREGENTLRVRFASPVAYAEAQRAALGDRPGSYEAPYQFIRKTACNFGWDWGPSVVTSGIWRPIGLHSWSGARIASVRPLVSTDGPDGHVEAHVTVERAGDMPDAPLTVTAEVAGVVAETVLAPGEREAVLAVRVPEPRRWWPRGYGAQDRYELTVRLSGPGGEDTWRRRIGFRDVRVDRTGEGFTVVVNDVPVFVRGVNWIPDDCFPARVTRERLAGRFGQAVEANVNLLRVWGGGLYESEDFYDLADELGLLVWQDLPFACAAYPEEEPFATEVEAEVRENVTRLSWRPSLVLWCGNNENLEGHADWGWQDGLEGRTWGAGFYHGLFPALMAELDPARPYWPGSPYSGHPGLPPNDPARGTVHIWDVWNREDYTHYATYTPRFVAEFGFQGPPAHTTLREAVSGELAPDAPLVLHHQKAHEGNAKLLRGLGGHLPAPETYDDWHYLTQLNQARAVAFGVERFRSLAPYCAGTIVWQLNDCWPVTSWSAVDGRGRRKPLWYALRRVYADRLLSVQDDTVAVVNDGPEPWTGELELLRLALDGEPLAKETITVEVAPRSVARFPLPDPVAVPADPSAELLSVRLDGHRALRFFAEDTRVAFPAAAYDTEVTPAEGGGLDLTVTARTLLRDLALFPDRLDPASSVDDMLLTLLPGESVTLHVTGSPDPAALVGRPVLRCVND</sequence>
<protein>
    <recommendedName>
        <fullName evidence="3">beta-mannosidase</fullName>
        <ecNumber evidence="3">3.2.1.25</ecNumber>
    </recommendedName>
</protein>
<evidence type="ECO:0000256" key="3">
    <source>
        <dbReference type="ARBA" id="ARBA00012754"/>
    </source>
</evidence>
<feature type="domain" description="Beta-mannosidase-like galactose-binding" evidence="7">
    <location>
        <begin position="8"/>
        <end position="173"/>
    </location>
</feature>
<dbReference type="RefSeq" id="WP_386157490.1">
    <property type="nucleotide sequence ID" value="NZ_JBHMBS010000007.1"/>
</dbReference>
<dbReference type="InterPro" id="IPR036156">
    <property type="entry name" value="Beta-gal/glucu_dom_sf"/>
</dbReference>
<dbReference type="SUPFAM" id="SSF49303">
    <property type="entry name" value="beta-Galactosidase/glucuronidase domain"/>
    <property type="match status" value="1"/>
</dbReference>
<proteinExistence type="inferred from homology"/>
<dbReference type="EC" id="3.2.1.25" evidence="3"/>
<dbReference type="Proteomes" id="UP001589610">
    <property type="component" value="Unassembled WGS sequence"/>
</dbReference>
<dbReference type="Gene3D" id="2.60.40.10">
    <property type="entry name" value="Immunoglobulins"/>
    <property type="match status" value="1"/>
</dbReference>
<gene>
    <name evidence="8" type="ORF">ACFFRH_16800</name>
</gene>
<dbReference type="EMBL" id="JBHMBS010000007">
    <property type="protein sequence ID" value="MFB9677137.1"/>
    <property type="molecule type" value="Genomic_DNA"/>
</dbReference>
<comment type="similarity">
    <text evidence="2">Belongs to the glycosyl hydrolase 2 family.</text>
</comment>
<dbReference type="PANTHER" id="PTHR43730:SF1">
    <property type="entry name" value="BETA-MANNOSIDASE"/>
    <property type="match status" value="1"/>
</dbReference>
<dbReference type="SUPFAM" id="SSF49785">
    <property type="entry name" value="Galactose-binding domain-like"/>
    <property type="match status" value="1"/>
</dbReference>
<dbReference type="GO" id="GO:0016787">
    <property type="term" value="F:hydrolase activity"/>
    <property type="evidence" value="ECO:0007669"/>
    <property type="project" value="UniProtKB-KW"/>
</dbReference>